<evidence type="ECO:0008006" key="4">
    <source>
        <dbReference type="Google" id="ProtNLM"/>
    </source>
</evidence>
<dbReference type="GeneID" id="33324791"/>
<evidence type="ECO:0000256" key="1">
    <source>
        <dbReference type="SAM" id="Coils"/>
    </source>
</evidence>
<accession>A0A218P3U8</accession>
<keyword evidence="1" id="KW-0175">Coiled coil</keyword>
<protein>
    <recommendedName>
        <fullName evidence="4">DUF2258 domain-containing protein</fullName>
    </recommendedName>
</protein>
<proteinExistence type="predicted"/>
<gene>
    <name evidence="2" type="ORF">A3L02_08475</name>
</gene>
<dbReference type="KEGG" id="tce:A3L02_08475"/>
<organism evidence="2 3">
    <name type="scientific">Thermococcus celer Vu 13 = JCM 8558</name>
    <dbReference type="NCBI Taxonomy" id="1293037"/>
    <lineage>
        <taxon>Archaea</taxon>
        <taxon>Methanobacteriati</taxon>
        <taxon>Methanobacteriota</taxon>
        <taxon>Thermococci</taxon>
        <taxon>Thermococcales</taxon>
        <taxon>Thermococcaceae</taxon>
        <taxon>Thermococcus</taxon>
    </lineage>
</organism>
<dbReference type="InterPro" id="IPR017140">
    <property type="entry name" value="ThermoDBP-RPs_arc"/>
</dbReference>
<name>A0A218P3U8_THECE</name>
<evidence type="ECO:0000313" key="3">
    <source>
        <dbReference type="Proteomes" id="UP000197156"/>
    </source>
</evidence>
<dbReference type="AlphaFoldDB" id="A0A218P3U8"/>
<feature type="coiled-coil region" evidence="1">
    <location>
        <begin position="86"/>
        <end position="145"/>
    </location>
</feature>
<reference evidence="2 3" key="1">
    <citation type="submission" date="2016-03" db="EMBL/GenBank/DDBJ databases">
        <title>Complete genome sequence of Thermococcus celer.</title>
        <authorList>
            <person name="Oger P.M."/>
        </authorList>
    </citation>
    <scope>NUCLEOTIDE SEQUENCE [LARGE SCALE GENOMIC DNA]</scope>
    <source>
        <strain evidence="2 3">Vu 13</strain>
    </source>
</reference>
<sequence>MMLRTGFVRASGYAHKVRRVLFAVTRKKVDPKEVVRAAGELNQRIFEKLGELGVDKDDVIRVTVPFTIEEGTIRWDYEKLKIEVYRKSEERNLALAMEEVEERERELDERIKELEELALHLKKTSEEILEKLEELKQEHTSLKLRAEG</sequence>
<evidence type="ECO:0000313" key="2">
    <source>
        <dbReference type="EMBL" id="ASI99589.1"/>
    </source>
</evidence>
<keyword evidence="3" id="KW-1185">Reference proteome</keyword>
<dbReference type="Proteomes" id="UP000197156">
    <property type="component" value="Chromosome"/>
</dbReference>
<dbReference type="OrthoDB" id="15362at2157"/>
<dbReference type="Pfam" id="PF10015">
    <property type="entry name" value="ThermoDBP-RP_arch"/>
    <property type="match status" value="1"/>
</dbReference>
<dbReference type="EMBL" id="CP014854">
    <property type="protein sequence ID" value="ASI99589.1"/>
    <property type="molecule type" value="Genomic_DNA"/>
</dbReference>
<dbReference type="RefSeq" id="WP_088863510.1">
    <property type="nucleotide sequence ID" value="NZ_CP014854.1"/>
</dbReference>